<organism evidence="2 3">
    <name type="scientific">Kiloniella spongiae</name>
    <dbReference type="NCBI Taxonomy" id="1489064"/>
    <lineage>
        <taxon>Bacteria</taxon>
        <taxon>Pseudomonadati</taxon>
        <taxon>Pseudomonadota</taxon>
        <taxon>Alphaproteobacteria</taxon>
        <taxon>Rhodospirillales</taxon>
        <taxon>Kiloniellaceae</taxon>
        <taxon>Kiloniella</taxon>
    </lineage>
</organism>
<dbReference type="Proteomes" id="UP000035444">
    <property type="component" value="Unassembled WGS sequence"/>
</dbReference>
<feature type="domain" description="dATP/dGTP diphosphohydrolase MazZ" evidence="1">
    <location>
        <begin position="17"/>
        <end position="105"/>
    </location>
</feature>
<dbReference type="Pfam" id="PF04447">
    <property type="entry name" value="dATP-dGTP_PPHyd"/>
    <property type="match status" value="1"/>
</dbReference>
<dbReference type="RefSeq" id="WP_047763474.1">
    <property type="nucleotide sequence ID" value="NZ_LAQL01000004.1"/>
</dbReference>
<dbReference type="AlphaFoldDB" id="A0A0H2MFX1"/>
<evidence type="ECO:0000259" key="1">
    <source>
        <dbReference type="Pfam" id="PF04447"/>
    </source>
</evidence>
<dbReference type="OrthoDB" id="8479450at2"/>
<name>A0A0H2MFX1_9PROT</name>
<dbReference type="EMBL" id="LAQL01000004">
    <property type="protein sequence ID" value="KLN61394.1"/>
    <property type="molecule type" value="Genomic_DNA"/>
</dbReference>
<comment type="caution">
    <text evidence="2">The sequence shown here is derived from an EMBL/GenBank/DDBJ whole genome shotgun (WGS) entry which is preliminary data.</text>
</comment>
<protein>
    <recommendedName>
        <fullName evidence="1">dATP/dGTP diphosphohydrolase MazZ domain-containing protein</fullName>
    </recommendedName>
</protein>
<accession>A0A0H2MFX1</accession>
<evidence type="ECO:0000313" key="3">
    <source>
        <dbReference type="Proteomes" id="UP000035444"/>
    </source>
</evidence>
<gene>
    <name evidence="2" type="ORF">WH96_07085</name>
</gene>
<proteinExistence type="predicted"/>
<keyword evidence="3" id="KW-1185">Reference proteome</keyword>
<dbReference type="InterPro" id="IPR007538">
    <property type="entry name" value="dATP/dGTP_dipphydrolase_MazZ"/>
</dbReference>
<reference evidence="2 3" key="1">
    <citation type="submission" date="2015-03" db="EMBL/GenBank/DDBJ databases">
        <title>Genome Sequence of Kiloniella spongiae MEBiC09566, isolated from a marine sponge.</title>
        <authorList>
            <person name="Shao Z."/>
            <person name="Wang L."/>
            <person name="Li X."/>
        </authorList>
    </citation>
    <scope>NUCLEOTIDE SEQUENCE [LARGE SCALE GENOMIC DNA]</scope>
    <source>
        <strain evidence="2 3">MEBiC09566</strain>
    </source>
</reference>
<sequence>MIKNTDETAQNFLKLYQAHQSWSEETFGTEKGPIGPLRHLINEAQEAIECPDDITEYVDCLFLITDAARRAGFSLDELTSAGFDKLEVLKDRNYKRTPEGEPSYHEK</sequence>
<evidence type="ECO:0000313" key="2">
    <source>
        <dbReference type="EMBL" id="KLN61394.1"/>
    </source>
</evidence>